<dbReference type="SUPFAM" id="SSF53756">
    <property type="entry name" value="UDP-Glycosyltransferase/glycogen phosphorylase"/>
    <property type="match status" value="1"/>
</dbReference>
<sequence>MKLAIISSYKRDCGIAQYVEHLEGPLRELLGGNLSIAPLPVDLLRASGPMAHGMAKKALAESLAIIADAEVVVVEFEPGLFGRSQRQIWATLRSILDAGKRVVLTYHTAPTLPPPTPTSIRSLISLARHSYAQTVFRRLLRMVRRNQNKFAHIVQTRREKTRLTLLGVDPERIFDMPLSYFTRAEKAEFGHERYRRKLDDVYGTGGRKVLGVFGFLGGIKGTKVALRALDHLPSDHHILIVGGLHPETVVQASSEQPPIKDLTKLLEPTFDASERDGADDQRAALLQRVHFAGAVDNRTFAELMAGCDAILLPYEEVGQTSSGPASQALDLQRPIYCTRTGAFRELGKYAGDALSFFEIGNYLELAQKISREDAMLPARAQARARYSDTVTVEARALMYVNAAKSTQKS</sequence>
<evidence type="ECO:0000313" key="2">
    <source>
        <dbReference type="Proteomes" id="UP000251558"/>
    </source>
</evidence>
<proteinExistence type="predicted"/>
<comment type="caution">
    <text evidence="1">The sequence shown here is derived from an EMBL/GenBank/DDBJ whole genome shotgun (WGS) entry which is preliminary data.</text>
</comment>
<keyword evidence="2" id="KW-1185">Reference proteome</keyword>
<reference evidence="1 2" key="2">
    <citation type="submission" date="2018-07" db="EMBL/GenBank/DDBJ databases">
        <title>Diversity of Mesorhizobium strains in Brazil.</title>
        <authorList>
            <person name="Helene L.C.F."/>
            <person name="Dall'Agnol R."/>
            <person name="Delamuta J.R.M."/>
            <person name="Hungria M."/>
        </authorList>
    </citation>
    <scope>NUCLEOTIDE SEQUENCE [LARGE SCALE GENOMIC DNA]</scope>
    <source>
        <strain evidence="1 2">AC99b</strain>
    </source>
</reference>
<protein>
    <recommendedName>
        <fullName evidence="3">Glycosyl transferase family 1 domain-containing protein</fullName>
    </recommendedName>
</protein>
<evidence type="ECO:0008006" key="3">
    <source>
        <dbReference type="Google" id="ProtNLM"/>
    </source>
</evidence>
<dbReference type="RefSeq" id="WP_112101759.1">
    <property type="nucleotide sequence ID" value="NZ_QMBP01000032.1"/>
</dbReference>
<reference evidence="2" key="1">
    <citation type="submission" date="2018-06" db="EMBL/GenBank/DDBJ databases">
        <authorList>
            <person name="Helene L.C."/>
            <person name="Dall'Agnol R."/>
            <person name="Delamuta J.R."/>
            <person name="Hungria M."/>
        </authorList>
    </citation>
    <scope>NUCLEOTIDE SEQUENCE [LARGE SCALE GENOMIC DNA]</scope>
    <source>
        <strain evidence="2">AC99b</strain>
    </source>
</reference>
<accession>A0A330HDJ9</accession>
<dbReference type="AlphaFoldDB" id="A0A330HDJ9"/>
<dbReference type="Proteomes" id="UP000251558">
    <property type="component" value="Unassembled WGS sequence"/>
</dbReference>
<gene>
    <name evidence="1" type="ORF">DPM33_34145</name>
</gene>
<dbReference type="OrthoDB" id="5443996at2"/>
<evidence type="ECO:0000313" key="1">
    <source>
        <dbReference type="EMBL" id="RAZ82827.1"/>
    </source>
</evidence>
<dbReference type="EMBL" id="QMBP01000032">
    <property type="protein sequence ID" value="RAZ82827.1"/>
    <property type="molecule type" value="Genomic_DNA"/>
</dbReference>
<organism evidence="1 2">
    <name type="scientific">Mesorhizobium hawassense</name>
    <dbReference type="NCBI Taxonomy" id="1209954"/>
    <lineage>
        <taxon>Bacteria</taxon>
        <taxon>Pseudomonadati</taxon>
        <taxon>Pseudomonadota</taxon>
        <taxon>Alphaproteobacteria</taxon>
        <taxon>Hyphomicrobiales</taxon>
        <taxon>Phyllobacteriaceae</taxon>
        <taxon>Mesorhizobium</taxon>
    </lineage>
</organism>
<dbReference type="Gene3D" id="3.40.50.2000">
    <property type="entry name" value="Glycogen Phosphorylase B"/>
    <property type="match status" value="1"/>
</dbReference>
<name>A0A330HDJ9_9HYPH</name>